<proteinExistence type="predicted"/>
<dbReference type="InterPro" id="IPR045724">
    <property type="entry name" value="DUF6078"/>
</dbReference>
<dbReference type="AlphaFoldDB" id="A0AA37MN14"/>
<name>A0AA37MN14_XYLRU</name>
<comment type="caution">
    <text evidence="1">The sequence shown here is derived from an EMBL/GenBank/DDBJ whole genome shotgun (WGS) entry which is preliminary data.</text>
</comment>
<dbReference type="EMBL" id="BPTT01000001">
    <property type="protein sequence ID" value="GJG32074.1"/>
    <property type="molecule type" value="Genomic_DNA"/>
</dbReference>
<evidence type="ECO:0000313" key="2">
    <source>
        <dbReference type="Proteomes" id="UP000887097"/>
    </source>
</evidence>
<sequence>MNMEEKELKVENIPGSYALCFNGECGKKDTCMHYQAMLLKRGERGRGMAIYPTAWQDGECCYYREKKLVRKAWGFSQLYKNVDKYHKAEARQSVSSFFGRGNGPYYRAHHGELLLTPEQQEGIMNIIAQFGPIDDIKFDHYKTDWDFDY</sequence>
<accession>A0AA37MN14</accession>
<protein>
    <submittedName>
        <fullName evidence="1">Uncharacterized protein</fullName>
    </submittedName>
</protein>
<reference evidence="1" key="1">
    <citation type="submission" date="2021-08" db="EMBL/GenBank/DDBJ databases">
        <title>Prevotella lacticifex sp. nov., isolated from rumen of cow.</title>
        <authorList>
            <person name="Shinkai T."/>
            <person name="Ikeyama N."/>
            <person name="Kumagai M."/>
            <person name="Ohmori H."/>
            <person name="Sakamoto M."/>
            <person name="Ohkuma M."/>
            <person name="Mitsumori M."/>
        </authorList>
    </citation>
    <scope>NUCLEOTIDE SEQUENCE</scope>
    <source>
        <strain evidence="1">JCM 8259</strain>
    </source>
</reference>
<evidence type="ECO:0000313" key="1">
    <source>
        <dbReference type="EMBL" id="GJG32074.1"/>
    </source>
</evidence>
<dbReference type="Pfam" id="PF19555">
    <property type="entry name" value="DUF6078"/>
    <property type="match status" value="1"/>
</dbReference>
<organism evidence="1 2">
    <name type="scientific">Xylanibacter ruminicola</name>
    <name type="common">Prevotella ruminicola</name>
    <dbReference type="NCBI Taxonomy" id="839"/>
    <lineage>
        <taxon>Bacteria</taxon>
        <taxon>Pseudomonadati</taxon>
        <taxon>Bacteroidota</taxon>
        <taxon>Bacteroidia</taxon>
        <taxon>Bacteroidales</taxon>
        <taxon>Prevotellaceae</taxon>
        <taxon>Xylanibacter</taxon>
    </lineage>
</organism>
<dbReference type="Proteomes" id="UP000887097">
    <property type="component" value="Unassembled WGS sequence"/>
</dbReference>
<gene>
    <name evidence="1" type="ORF">PRMUPPPA20_01830</name>
</gene>